<feature type="domain" description="Sialate O-acetylesterase" evidence="3">
    <location>
        <begin position="43"/>
        <end position="288"/>
    </location>
</feature>
<dbReference type="Proteomes" id="UP000184212">
    <property type="component" value="Unassembled WGS sequence"/>
</dbReference>
<proteinExistence type="predicted"/>
<reference evidence="4 5" key="1">
    <citation type="submission" date="2016-11" db="EMBL/GenBank/DDBJ databases">
        <authorList>
            <person name="Jaros S."/>
            <person name="Januszkiewicz K."/>
            <person name="Wedrychowicz H."/>
        </authorList>
    </citation>
    <scope>NUCLEOTIDE SEQUENCE [LARGE SCALE GENOMIC DNA]</scope>
    <source>
        <strain evidence="4 5">DSM 24574</strain>
    </source>
</reference>
<accession>A0A1M5MWE4</accession>
<organism evidence="4 5">
    <name type="scientific">Chryseolinea serpens</name>
    <dbReference type="NCBI Taxonomy" id="947013"/>
    <lineage>
        <taxon>Bacteria</taxon>
        <taxon>Pseudomonadati</taxon>
        <taxon>Bacteroidota</taxon>
        <taxon>Cytophagia</taxon>
        <taxon>Cytophagales</taxon>
        <taxon>Fulvivirgaceae</taxon>
        <taxon>Chryseolinea</taxon>
    </lineage>
</organism>
<keyword evidence="1" id="KW-0378">Hydrolase</keyword>
<dbReference type="STRING" id="947013.SAMN04488109_1969"/>
<dbReference type="SUPFAM" id="SSF52266">
    <property type="entry name" value="SGNH hydrolase"/>
    <property type="match status" value="1"/>
</dbReference>
<dbReference type="EMBL" id="FQWQ01000001">
    <property type="protein sequence ID" value="SHG81442.1"/>
    <property type="molecule type" value="Genomic_DNA"/>
</dbReference>
<dbReference type="AlphaFoldDB" id="A0A1M5MWE4"/>
<evidence type="ECO:0000313" key="5">
    <source>
        <dbReference type="Proteomes" id="UP000184212"/>
    </source>
</evidence>
<dbReference type="PANTHER" id="PTHR31988">
    <property type="entry name" value="ESTERASE, PUTATIVE (DUF303)-RELATED"/>
    <property type="match status" value="1"/>
</dbReference>
<evidence type="ECO:0000259" key="3">
    <source>
        <dbReference type="Pfam" id="PF03629"/>
    </source>
</evidence>
<keyword evidence="5" id="KW-1185">Reference proteome</keyword>
<feature type="chain" id="PRO_5009912448" description="Sialate O-acetylesterase domain-containing protein" evidence="2">
    <location>
        <begin position="37"/>
        <end position="292"/>
    </location>
</feature>
<sequence>MIWVEGGSANRGVFRSNRRASLFACCLFVSSLLMNAKTLAQEKTLWLIAGQSNAVGQGDSTLSPKCEEDTAWEYAFSSDALRPLADPVGVKELSFERANSGSLAPAFASGMVARQGSSSIVIVSAARGGASCHQKAELNNYGTWDTRGNLLLFDDAITKVKAAEKKTALTLSGILWLQGERDANAINDGKLTPHEYEAALTNLIARFRKALGSKVPFYIVQTGYFKDHPHEGFDAVRRAQQNVADKDKFTSVVYTETNLFEAKGWMKDQIHYNQIGLNHIGAVVADALSNFK</sequence>
<evidence type="ECO:0000313" key="4">
    <source>
        <dbReference type="EMBL" id="SHG81442.1"/>
    </source>
</evidence>
<dbReference type="InterPro" id="IPR005181">
    <property type="entry name" value="SASA"/>
</dbReference>
<dbReference type="InterPro" id="IPR052940">
    <property type="entry name" value="Carb_Esterase_6"/>
</dbReference>
<dbReference type="GO" id="GO:0016788">
    <property type="term" value="F:hydrolase activity, acting on ester bonds"/>
    <property type="evidence" value="ECO:0007669"/>
    <property type="project" value="UniProtKB-ARBA"/>
</dbReference>
<feature type="signal peptide" evidence="2">
    <location>
        <begin position="1"/>
        <end position="36"/>
    </location>
</feature>
<dbReference type="InterPro" id="IPR036514">
    <property type="entry name" value="SGNH_hydro_sf"/>
</dbReference>
<evidence type="ECO:0000256" key="1">
    <source>
        <dbReference type="ARBA" id="ARBA00022801"/>
    </source>
</evidence>
<name>A0A1M5MWE4_9BACT</name>
<gene>
    <name evidence="4" type="ORF">SAMN04488109_1969</name>
</gene>
<dbReference type="PANTHER" id="PTHR31988:SF19">
    <property type="entry name" value="9-O-ACETYL-N-ACETYLNEURAMINIC ACID DEACETYLASE-RELATED"/>
    <property type="match status" value="1"/>
</dbReference>
<dbReference type="Gene3D" id="3.40.50.1110">
    <property type="entry name" value="SGNH hydrolase"/>
    <property type="match status" value="1"/>
</dbReference>
<dbReference type="Pfam" id="PF03629">
    <property type="entry name" value="SASA"/>
    <property type="match status" value="1"/>
</dbReference>
<evidence type="ECO:0000256" key="2">
    <source>
        <dbReference type="SAM" id="SignalP"/>
    </source>
</evidence>
<protein>
    <recommendedName>
        <fullName evidence="3">Sialate O-acetylesterase domain-containing protein</fullName>
    </recommendedName>
</protein>
<keyword evidence="2" id="KW-0732">Signal</keyword>